<dbReference type="RefSeq" id="WP_309391976.1">
    <property type="nucleotide sequence ID" value="NZ_JADBEO010000022.1"/>
</dbReference>
<reference evidence="3" key="1">
    <citation type="submission" date="2020-10" db="EMBL/GenBank/DDBJ databases">
        <authorList>
            <person name="Abbas A."/>
            <person name="Razzaq R."/>
            <person name="Waqas M."/>
            <person name="Abbas N."/>
            <person name="Nielsen T.K."/>
            <person name="Hansen L.H."/>
            <person name="Hussain S."/>
            <person name="Shahid M."/>
        </authorList>
    </citation>
    <scope>NUCLEOTIDE SEQUENCE</scope>
    <source>
        <strain evidence="3">S14</strain>
    </source>
</reference>
<gene>
    <name evidence="3" type="ORF">IHQ68_11640</name>
</gene>
<organism evidence="3 4">
    <name type="scientific">Chelatococcus sambhunathii</name>
    <dbReference type="NCBI Taxonomy" id="363953"/>
    <lineage>
        <taxon>Bacteria</taxon>
        <taxon>Pseudomonadati</taxon>
        <taxon>Pseudomonadota</taxon>
        <taxon>Alphaproteobacteria</taxon>
        <taxon>Hyphomicrobiales</taxon>
        <taxon>Chelatococcaceae</taxon>
        <taxon>Chelatococcus</taxon>
    </lineage>
</organism>
<evidence type="ECO:0000259" key="2">
    <source>
        <dbReference type="Pfam" id="PF01895"/>
    </source>
</evidence>
<name>A0ABU1DGL7_9HYPH</name>
<evidence type="ECO:0000313" key="4">
    <source>
        <dbReference type="Proteomes" id="UP001181622"/>
    </source>
</evidence>
<sequence>MAALGDAVESILIAAVTRHPPSGRGRDAASEIRSLAEGCADAAVGVILHRQPGLGELRRIVSALRVSDDYERIAGLADEIVSRLRRNRGLGDLPSLRAAYEALAALTLDQFRMVRSAERNDDLELCETVWRRDRLVDAAYARTVDEAVHLLSLTPQTTYAVVEALCCAKNLQRISDHAKSVADMFVYSAAGRRLSRDRDEASMSRRTRAA</sequence>
<accession>A0ABU1DGL7</accession>
<dbReference type="InterPro" id="IPR038078">
    <property type="entry name" value="PhoU-like_sf"/>
</dbReference>
<evidence type="ECO:0000256" key="1">
    <source>
        <dbReference type="ARBA" id="ARBA00008107"/>
    </source>
</evidence>
<keyword evidence="4" id="KW-1185">Reference proteome</keyword>
<feature type="domain" description="PhoU" evidence="2">
    <location>
        <begin position="103"/>
        <end position="183"/>
    </location>
</feature>
<comment type="similarity">
    <text evidence="1">Belongs to the PhoU family.</text>
</comment>
<dbReference type="PANTHER" id="PTHR42930">
    <property type="entry name" value="PHOSPHATE-SPECIFIC TRANSPORT SYSTEM ACCESSORY PROTEIN PHOU"/>
    <property type="match status" value="1"/>
</dbReference>
<dbReference type="InterPro" id="IPR026022">
    <property type="entry name" value="PhoU_dom"/>
</dbReference>
<dbReference type="Proteomes" id="UP001181622">
    <property type="component" value="Unassembled WGS sequence"/>
</dbReference>
<dbReference type="EMBL" id="JADBEO010000022">
    <property type="protein sequence ID" value="MDR4307271.1"/>
    <property type="molecule type" value="Genomic_DNA"/>
</dbReference>
<protein>
    <recommendedName>
        <fullName evidence="2">PhoU domain-containing protein</fullName>
    </recommendedName>
</protein>
<proteinExistence type="inferred from homology"/>
<comment type="caution">
    <text evidence="3">The sequence shown here is derived from an EMBL/GenBank/DDBJ whole genome shotgun (WGS) entry which is preliminary data.</text>
</comment>
<dbReference type="SUPFAM" id="SSF109755">
    <property type="entry name" value="PhoU-like"/>
    <property type="match status" value="1"/>
</dbReference>
<dbReference type="Pfam" id="PF01895">
    <property type="entry name" value="PhoU"/>
    <property type="match status" value="1"/>
</dbReference>
<dbReference type="PANTHER" id="PTHR42930:SF3">
    <property type="entry name" value="PHOSPHATE-SPECIFIC TRANSPORT SYSTEM ACCESSORY PROTEIN PHOU"/>
    <property type="match status" value="1"/>
</dbReference>
<dbReference type="InterPro" id="IPR028366">
    <property type="entry name" value="PhoU"/>
</dbReference>
<dbReference type="Gene3D" id="1.20.58.220">
    <property type="entry name" value="Phosphate transport system protein phou homolog 2, domain 2"/>
    <property type="match status" value="1"/>
</dbReference>
<evidence type="ECO:0000313" key="3">
    <source>
        <dbReference type="EMBL" id="MDR4307271.1"/>
    </source>
</evidence>